<gene>
    <name evidence="1" type="ORF">AVEN_200067_1</name>
</gene>
<accession>A0A4Y2PF55</accession>
<proteinExistence type="predicted"/>
<dbReference type="AlphaFoldDB" id="A0A4Y2PF55"/>
<dbReference type="Proteomes" id="UP000499080">
    <property type="component" value="Unassembled WGS sequence"/>
</dbReference>
<organism evidence="1 2">
    <name type="scientific">Araneus ventricosus</name>
    <name type="common">Orbweaver spider</name>
    <name type="synonym">Epeira ventricosa</name>
    <dbReference type="NCBI Taxonomy" id="182803"/>
    <lineage>
        <taxon>Eukaryota</taxon>
        <taxon>Metazoa</taxon>
        <taxon>Ecdysozoa</taxon>
        <taxon>Arthropoda</taxon>
        <taxon>Chelicerata</taxon>
        <taxon>Arachnida</taxon>
        <taxon>Araneae</taxon>
        <taxon>Araneomorphae</taxon>
        <taxon>Entelegynae</taxon>
        <taxon>Araneoidea</taxon>
        <taxon>Araneidae</taxon>
        <taxon>Araneus</taxon>
    </lineage>
</organism>
<reference evidence="1 2" key="1">
    <citation type="journal article" date="2019" name="Sci. Rep.">
        <title>Orb-weaving spider Araneus ventricosus genome elucidates the spidroin gene catalogue.</title>
        <authorList>
            <person name="Kono N."/>
            <person name="Nakamura H."/>
            <person name="Ohtoshi R."/>
            <person name="Moran D.A.P."/>
            <person name="Shinohara A."/>
            <person name="Yoshida Y."/>
            <person name="Fujiwara M."/>
            <person name="Mori M."/>
            <person name="Tomita M."/>
            <person name="Arakawa K."/>
        </authorList>
    </citation>
    <scope>NUCLEOTIDE SEQUENCE [LARGE SCALE GENOMIC DNA]</scope>
</reference>
<dbReference type="EMBL" id="BGPR01011124">
    <property type="protein sequence ID" value="GBN49732.1"/>
    <property type="molecule type" value="Genomic_DNA"/>
</dbReference>
<evidence type="ECO:0000313" key="1">
    <source>
        <dbReference type="EMBL" id="GBN49732.1"/>
    </source>
</evidence>
<protein>
    <submittedName>
        <fullName evidence="1">Uncharacterized protein</fullName>
    </submittedName>
</protein>
<sequence>MNTSHNGPLLFTAVPTCALYNPPNTAINLSGRLSLLTFHCEPAMCAKVRPRPEAARPLHGFLRDTLGELRAETQSSHFRWSCSPYSLRLTDDVTRILCYTPLVAIRSSRLRWNYQIRRCVPPCTSSSIKCTGEWAHNCRRTGQLTLRL</sequence>
<comment type="caution">
    <text evidence="1">The sequence shown here is derived from an EMBL/GenBank/DDBJ whole genome shotgun (WGS) entry which is preliminary data.</text>
</comment>
<keyword evidence="2" id="KW-1185">Reference proteome</keyword>
<evidence type="ECO:0000313" key="2">
    <source>
        <dbReference type="Proteomes" id="UP000499080"/>
    </source>
</evidence>
<name>A0A4Y2PF55_ARAVE</name>